<keyword evidence="1" id="KW-0732">Signal</keyword>
<evidence type="ECO:0000313" key="3">
    <source>
        <dbReference type="Proteomes" id="UP001152964"/>
    </source>
</evidence>
<evidence type="ECO:0000256" key="1">
    <source>
        <dbReference type="SAM" id="SignalP"/>
    </source>
</evidence>
<reference evidence="2" key="1">
    <citation type="submission" date="2022-08" db="EMBL/GenBank/DDBJ databases">
        <authorList>
            <person name="Byrne P K."/>
        </authorList>
    </citation>
    <scope>NUCLEOTIDE SEQUENCE</scope>
    <source>
        <strain evidence="2">UCD650</strain>
    </source>
</reference>
<gene>
    <name evidence="2" type="primary">U6500B06320</name>
    <name evidence="2" type="ORF">SEUBUCD650_0B06320</name>
</gene>
<sequence length="237" mass="26406">MYMKFLLFCFFIALFDMANSQSDFSQAVLHNIDNTITEDNGFDYADFENDIGGNTTYRTSVTSGHIITYTREDGFGIYHPDVDGEVSVESVMQAYRNTYNSNFGAYTSRISNNYLVQFSSWQSNIFKRLDHEENTLPDYDPNYVNSTYTLDKRGQYRCSNSNQQASCGQNFASGNKIKSAHNCKNAGGKGYSCTFPQGSFDYGTCCYKMNVALSCNYEGGGCLSSNPSNTCGTGCKS</sequence>
<feature type="chain" id="PRO_5046766192" evidence="1">
    <location>
        <begin position="21"/>
        <end position="237"/>
    </location>
</feature>
<name>A0ABN8VSD7_SACEU</name>
<protein>
    <submittedName>
        <fullName evidence="2">Uncharacterized protein</fullName>
    </submittedName>
</protein>
<proteinExistence type="predicted"/>
<dbReference type="EMBL" id="OX291492">
    <property type="protein sequence ID" value="CAI1866700.1"/>
    <property type="molecule type" value="Genomic_DNA"/>
</dbReference>
<organism evidence="2 3">
    <name type="scientific">Saccharomyces eubayanus</name>
    <name type="common">Yeast</name>
    <dbReference type="NCBI Taxonomy" id="1080349"/>
    <lineage>
        <taxon>Eukaryota</taxon>
        <taxon>Fungi</taxon>
        <taxon>Dikarya</taxon>
        <taxon>Ascomycota</taxon>
        <taxon>Saccharomycotina</taxon>
        <taxon>Saccharomycetes</taxon>
        <taxon>Saccharomycetales</taxon>
        <taxon>Saccharomycetaceae</taxon>
        <taxon>Saccharomyces</taxon>
    </lineage>
</organism>
<accession>A0ABN8VSD7</accession>
<feature type="signal peptide" evidence="1">
    <location>
        <begin position="1"/>
        <end position="20"/>
    </location>
</feature>
<dbReference type="Proteomes" id="UP001152964">
    <property type="component" value="Chromosome 2"/>
</dbReference>
<keyword evidence="3" id="KW-1185">Reference proteome</keyword>
<evidence type="ECO:0000313" key="2">
    <source>
        <dbReference type="EMBL" id="CAI1866700.1"/>
    </source>
</evidence>